<dbReference type="Proteomes" id="UP000663848">
    <property type="component" value="Unassembled WGS sequence"/>
</dbReference>
<organism evidence="2 3">
    <name type="scientific">Rotaria socialis</name>
    <dbReference type="NCBI Taxonomy" id="392032"/>
    <lineage>
        <taxon>Eukaryota</taxon>
        <taxon>Metazoa</taxon>
        <taxon>Spiralia</taxon>
        <taxon>Gnathifera</taxon>
        <taxon>Rotifera</taxon>
        <taxon>Eurotatoria</taxon>
        <taxon>Bdelloidea</taxon>
        <taxon>Philodinida</taxon>
        <taxon>Philodinidae</taxon>
        <taxon>Rotaria</taxon>
    </lineage>
</organism>
<name>A0A822EMJ2_9BILA</name>
<accession>A0A822EMJ2</accession>
<protein>
    <submittedName>
        <fullName evidence="2">Uncharacterized protein</fullName>
    </submittedName>
</protein>
<evidence type="ECO:0000256" key="1">
    <source>
        <dbReference type="SAM" id="MobiDB-lite"/>
    </source>
</evidence>
<feature type="non-terminal residue" evidence="2">
    <location>
        <position position="60"/>
    </location>
</feature>
<evidence type="ECO:0000313" key="3">
    <source>
        <dbReference type="Proteomes" id="UP000663848"/>
    </source>
</evidence>
<proteinExistence type="predicted"/>
<feature type="non-terminal residue" evidence="2">
    <location>
        <position position="1"/>
    </location>
</feature>
<gene>
    <name evidence="2" type="ORF">QYT958_LOCUS45119</name>
</gene>
<sequence>MLPTRKPNKINNNNQKSRPITANNAKINSNLISSYEDKKDTDSNSTVTFSKQITKPISNL</sequence>
<evidence type="ECO:0000313" key="2">
    <source>
        <dbReference type="EMBL" id="CAF5106247.1"/>
    </source>
</evidence>
<dbReference type="EMBL" id="CAJOBR010073402">
    <property type="protein sequence ID" value="CAF5106247.1"/>
    <property type="molecule type" value="Genomic_DNA"/>
</dbReference>
<feature type="region of interest" description="Disordered" evidence="1">
    <location>
        <begin position="1"/>
        <end position="26"/>
    </location>
</feature>
<reference evidence="2" key="1">
    <citation type="submission" date="2021-02" db="EMBL/GenBank/DDBJ databases">
        <authorList>
            <person name="Nowell W R."/>
        </authorList>
    </citation>
    <scope>NUCLEOTIDE SEQUENCE</scope>
</reference>
<comment type="caution">
    <text evidence="2">The sequence shown here is derived from an EMBL/GenBank/DDBJ whole genome shotgun (WGS) entry which is preliminary data.</text>
</comment>
<feature type="compositionally biased region" description="Polar residues" evidence="1">
    <location>
        <begin position="9"/>
        <end position="26"/>
    </location>
</feature>
<dbReference type="AlphaFoldDB" id="A0A822EMJ2"/>